<accession>A0A1E3W6C5</accession>
<dbReference type="InterPro" id="IPR013482">
    <property type="entry name" value="Molybde_CF_guanTrfase"/>
</dbReference>
<evidence type="ECO:0000256" key="2">
    <source>
        <dbReference type="ARBA" id="ARBA00022679"/>
    </source>
</evidence>
<dbReference type="EMBL" id="LPWG01000001">
    <property type="protein sequence ID" value="ODS01344.1"/>
    <property type="molecule type" value="Genomic_DNA"/>
</dbReference>
<comment type="similarity">
    <text evidence="8">Belongs to the MobA family.</text>
</comment>
<dbReference type="EC" id="2.7.7.77" evidence="8"/>
<evidence type="ECO:0000256" key="5">
    <source>
        <dbReference type="ARBA" id="ARBA00022842"/>
    </source>
</evidence>
<keyword evidence="3 8" id="KW-0479">Metal-binding</keyword>
<evidence type="ECO:0000313" key="11">
    <source>
        <dbReference type="Proteomes" id="UP000094501"/>
    </source>
</evidence>
<dbReference type="Pfam" id="PF12804">
    <property type="entry name" value="NTP_transf_3"/>
    <property type="match status" value="1"/>
</dbReference>
<dbReference type="GO" id="GO:1902758">
    <property type="term" value="P:bis(molybdopterin guanine dinucleotide)molybdenum biosynthetic process"/>
    <property type="evidence" value="ECO:0007669"/>
    <property type="project" value="TreeGrafter"/>
</dbReference>
<feature type="binding site" evidence="8">
    <location>
        <begin position="9"/>
        <end position="11"/>
    </location>
    <ligand>
        <name>GTP</name>
        <dbReference type="ChEBI" id="CHEBI:37565"/>
    </ligand>
</feature>
<dbReference type="STRING" id="1774968.AUC68_00290"/>
<keyword evidence="2 8" id="KW-0808">Transferase</keyword>
<dbReference type="Gene3D" id="3.90.550.10">
    <property type="entry name" value="Spore Coat Polysaccharide Biosynthesis Protein SpsA, Chain A"/>
    <property type="match status" value="1"/>
</dbReference>
<dbReference type="GO" id="GO:0005737">
    <property type="term" value="C:cytoplasm"/>
    <property type="evidence" value="ECO:0007669"/>
    <property type="project" value="UniProtKB-SubCell"/>
</dbReference>
<comment type="subunit">
    <text evidence="8">Monomer.</text>
</comment>
<feature type="binding site" evidence="8">
    <location>
        <position position="68"/>
    </location>
    <ligand>
        <name>GTP</name>
        <dbReference type="ChEBI" id="CHEBI:37565"/>
    </ligand>
</feature>
<comment type="cofactor">
    <cofactor evidence="8">
        <name>Mg(2+)</name>
        <dbReference type="ChEBI" id="CHEBI:18420"/>
    </cofactor>
</comment>
<organism evidence="10 11">
    <name type="scientific">Methyloceanibacter methanicus</name>
    <dbReference type="NCBI Taxonomy" id="1774968"/>
    <lineage>
        <taxon>Bacteria</taxon>
        <taxon>Pseudomonadati</taxon>
        <taxon>Pseudomonadota</taxon>
        <taxon>Alphaproteobacteria</taxon>
        <taxon>Hyphomicrobiales</taxon>
        <taxon>Hyphomicrobiaceae</taxon>
        <taxon>Methyloceanibacter</taxon>
    </lineage>
</organism>
<dbReference type="SUPFAM" id="SSF53448">
    <property type="entry name" value="Nucleotide-diphospho-sugar transferases"/>
    <property type="match status" value="1"/>
</dbReference>
<comment type="domain">
    <text evidence="8">The N-terminal domain determines nucleotide recognition and specific binding, while the C-terminal domain determines the specific binding to the target protein.</text>
</comment>
<evidence type="ECO:0000256" key="4">
    <source>
        <dbReference type="ARBA" id="ARBA00022741"/>
    </source>
</evidence>
<keyword evidence="4 8" id="KW-0547">Nucleotide-binding</keyword>
<name>A0A1E3W6C5_9HYPH</name>
<dbReference type="InterPro" id="IPR025877">
    <property type="entry name" value="MobA-like_NTP_Trfase"/>
</dbReference>
<dbReference type="PANTHER" id="PTHR19136:SF81">
    <property type="entry name" value="MOLYBDENUM COFACTOR GUANYLYLTRANSFERASE"/>
    <property type="match status" value="1"/>
</dbReference>
<dbReference type="PANTHER" id="PTHR19136">
    <property type="entry name" value="MOLYBDENUM COFACTOR GUANYLYLTRANSFERASE"/>
    <property type="match status" value="1"/>
</dbReference>
<comment type="function">
    <text evidence="8">Transfers a GMP moiety from GTP to Mo-molybdopterin (Mo-MPT) cofactor (Moco or molybdenum cofactor) to form Mo-molybdopterin guanine dinucleotide (Mo-MGD) cofactor.</text>
</comment>
<dbReference type="AlphaFoldDB" id="A0A1E3W6C5"/>
<dbReference type="OrthoDB" id="9788394at2"/>
<reference evidence="10 11" key="1">
    <citation type="journal article" date="2016" name="Environ. Microbiol.">
        <title>New Methyloceanibacter diversity from North Sea sediments includes methanotroph containing solely the soluble methane monooxygenase.</title>
        <authorList>
            <person name="Vekeman B."/>
            <person name="Kerckhof F.M."/>
            <person name="Cremers G."/>
            <person name="de Vos P."/>
            <person name="Vandamme P."/>
            <person name="Boon N."/>
            <person name="Op den Camp H.J."/>
            <person name="Heylen K."/>
        </authorList>
    </citation>
    <scope>NUCLEOTIDE SEQUENCE [LARGE SCALE GENOMIC DNA]</scope>
    <source>
        <strain evidence="10 11">R-67174</strain>
    </source>
</reference>
<dbReference type="GO" id="GO:0061603">
    <property type="term" value="F:molybdenum cofactor guanylyltransferase activity"/>
    <property type="evidence" value="ECO:0007669"/>
    <property type="project" value="UniProtKB-EC"/>
</dbReference>
<keyword evidence="6 8" id="KW-0342">GTP-binding</keyword>
<evidence type="ECO:0000256" key="8">
    <source>
        <dbReference type="HAMAP-Rule" id="MF_00316"/>
    </source>
</evidence>
<keyword evidence="1 8" id="KW-0963">Cytoplasm</keyword>
<dbReference type="GO" id="GO:0005525">
    <property type="term" value="F:GTP binding"/>
    <property type="evidence" value="ECO:0007669"/>
    <property type="project" value="UniProtKB-UniRule"/>
</dbReference>
<sequence>MEEIAGIVLAGGQSRRMGGGDKALLKLGKRPVLAEVVARLAPQAGSIVLSANGDPARFAAFGMPVVPDSRAEFQGPLAGIEAGLSWVRAACPGVRFAVTVPGDTPFIPPDLVQRLAEGRGDAPMAVAVSTAGLHPVIGLWPVAMAEGLAEALARGERRASAFVRAHGAAEVAFGPIRIGGAALDPFFNINTPEDLDLARGLCE</sequence>
<feature type="binding site" evidence="8">
    <location>
        <position position="22"/>
    </location>
    <ligand>
        <name>GTP</name>
        <dbReference type="ChEBI" id="CHEBI:37565"/>
    </ligand>
</feature>
<proteinExistence type="inferred from homology"/>
<dbReference type="NCBIfam" id="TIGR02665">
    <property type="entry name" value="molyb_mobA"/>
    <property type="match status" value="1"/>
</dbReference>
<comment type="caution">
    <text evidence="10">The sequence shown here is derived from an EMBL/GenBank/DDBJ whole genome shotgun (WGS) entry which is preliminary data.</text>
</comment>
<feature type="domain" description="MobA-like NTP transferase" evidence="9">
    <location>
        <begin position="6"/>
        <end position="166"/>
    </location>
</feature>
<comment type="caution">
    <text evidence="8">Lacks conserved residue(s) required for the propagation of feature annotation.</text>
</comment>
<evidence type="ECO:0000259" key="9">
    <source>
        <dbReference type="Pfam" id="PF12804"/>
    </source>
</evidence>
<dbReference type="HAMAP" id="MF_00316">
    <property type="entry name" value="MobA"/>
    <property type="match status" value="1"/>
</dbReference>
<comment type="catalytic activity">
    <reaction evidence="8">
        <text>Mo-molybdopterin + GTP + H(+) = Mo-molybdopterin guanine dinucleotide + diphosphate</text>
        <dbReference type="Rhea" id="RHEA:34243"/>
        <dbReference type="ChEBI" id="CHEBI:15378"/>
        <dbReference type="ChEBI" id="CHEBI:33019"/>
        <dbReference type="ChEBI" id="CHEBI:37565"/>
        <dbReference type="ChEBI" id="CHEBI:71302"/>
        <dbReference type="ChEBI" id="CHEBI:71310"/>
        <dbReference type="EC" id="2.7.7.77"/>
    </reaction>
</comment>
<comment type="subcellular location">
    <subcellularLocation>
        <location evidence="8">Cytoplasm</location>
    </subcellularLocation>
</comment>
<feature type="binding site" evidence="8">
    <location>
        <position position="103"/>
    </location>
    <ligand>
        <name>Mg(2+)</name>
        <dbReference type="ChEBI" id="CHEBI:18420"/>
    </ligand>
</feature>
<evidence type="ECO:0000256" key="3">
    <source>
        <dbReference type="ARBA" id="ARBA00022723"/>
    </source>
</evidence>
<evidence type="ECO:0000256" key="6">
    <source>
        <dbReference type="ARBA" id="ARBA00023134"/>
    </source>
</evidence>
<gene>
    <name evidence="8" type="primary">mobA</name>
    <name evidence="10" type="ORF">AUC68_00290</name>
</gene>
<dbReference type="CDD" id="cd02503">
    <property type="entry name" value="MobA"/>
    <property type="match status" value="1"/>
</dbReference>
<evidence type="ECO:0000256" key="1">
    <source>
        <dbReference type="ARBA" id="ARBA00022490"/>
    </source>
</evidence>
<dbReference type="Proteomes" id="UP000094501">
    <property type="component" value="Unassembled WGS sequence"/>
</dbReference>
<evidence type="ECO:0000313" key="10">
    <source>
        <dbReference type="EMBL" id="ODS01344.1"/>
    </source>
</evidence>
<protein>
    <recommendedName>
        <fullName evidence="8">Molybdenum cofactor guanylyltransferase</fullName>
        <shortName evidence="8">MoCo guanylyltransferase</shortName>
        <ecNumber evidence="8">2.7.7.77</ecNumber>
    </recommendedName>
    <alternativeName>
        <fullName evidence="8">GTP:molybdopterin guanylyltransferase</fullName>
    </alternativeName>
    <alternativeName>
        <fullName evidence="8">Mo-MPT guanylyltransferase</fullName>
    </alternativeName>
    <alternativeName>
        <fullName evidence="8">Molybdopterin guanylyltransferase</fullName>
    </alternativeName>
    <alternativeName>
        <fullName evidence="8">Molybdopterin-guanine dinucleotide synthase</fullName>
        <shortName evidence="8">MGD synthase</shortName>
    </alternativeName>
</protein>
<feature type="binding site" evidence="8">
    <location>
        <position position="103"/>
    </location>
    <ligand>
        <name>GTP</name>
        <dbReference type="ChEBI" id="CHEBI:37565"/>
    </ligand>
</feature>
<evidence type="ECO:0000256" key="7">
    <source>
        <dbReference type="ARBA" id="ARBA00023150"/>
    </source>
</evidence>
<keyword evidence="11" id="KW-1185">Reference proteome</keyword>
<dbReference type="GO" id="GO:0046872">
    <property type="term" value="F:metal ion binding"/>
    <property type="evidence" value="ECO:0007669"/>
    <property type="project" value="UniProtKB-KW"/>
</dbReference>
<keyword evidence="7 8" id="KW-0501">Molybdenum cofactor biosynthesis</keyword>
<dbReference type="InterPro" id="IPR029044">
    <property type="entry name" value="Nucleotide-diphossugar_trans"/>
</dbReference>
<keyword evidence="5 8" id="KW-0460">Magnesium</keyword>